<dbReference type="InterPro" id="IPR025101">
    <property type="entry name" value="DUF4012"/>
</dbReference>
<name>A0ABN3YB85_9ACTN</name>
<sequence length="588" mass="62593">MPARRHRRTAVICLLALVAVLVSAGGWSAHLGLSVRDHLEATRGALLRLRAAVSAGQPSLVAAPLADAARHAAEARRLTAGADWSLLTRLPTVGQAASTVRGLSEGVAELTGVLNDLQRVGAAFITAGTPSPGDPRRLLAAVETAAPVLDEAVARLARVSSRLASTPARTGVDELDQARGTALREIDELRGTLGDAVTAAALLPPMLGGDDPRRYFLAFQTNAEARGTGGLVGAFGILRLDRGKVVIERLSSNNDLDTSPVPVTDPGRGFLGRYGPNATRMLSVSNLSPHFPYAAAIWTGLWERQARTRLDGAIATDPVGLAHLLRVIGPVTVPGGEVVTAGNVVDLTERVAYARYPDPLARKVFLMGIARAVGEALPAAFADPARLLPVLAGMASDRRLQIWSRHRAEQRLLARTPLGGVLPSRPGPFAALVVNNSAGGKLDYYLERSLHYRLGPCRDGRRSSTVRVRLTNDVPSKTLPSYVTGRLDNAGMGRHRPGSNLLWVSLYAGVGAEVTAARLDGDRAPIIRETERSRPVYSTMVEFAPGQSRVLELDLTEPVSNEPPLVPVQPLVRPQRTRVTQDARGCLP</sequence>
<keyword evidence="2" id="KW-1185">Reference proteome</keyword>
<protein>
    <submittedName>
        <fullName evidence="1">DUF4012 domain-containing protein</fullName>
    </submittedName>
</protein>
<gene>
    <name evidence="1" type="ORF">GCM10017559_57060</name>
</gene>
<accession>A0ABN3YB85</accession>
<dbReference type="Pfam" id="PF13196">
    <property type="entry name" value="DUF4012"/>
    <property type="match status" value="1"/>
</dbReference>
<evidence type="ECO:0000313" key="1">
    <source>
        <dbReference type="EMBL" id="GAA3024188.1"/>
    </source>
</evidence>
<reference evidence="1 2" key="1">
    <citation type="journal article" date="2019" name="Int. J. Syst. Evol. Microbiol.">
        <title>The Global Catalogue of Microorganisms (GCM) 10K type strain sequencing project: providing services to taxonomists for standard genome sequencing and annotation.</title>
        <authorList>
            <consortium name="The Broad Institute Genomics Platform"/>
            <consortium name="The Broad Institute Genome Sequencing Center for Infectious Disease"/>
            <person name="Wu L."/>
            <person name="Ma J."/>
        </authorList>
    </citation>
    <scope>NUCLEOTIDE SEQUENCE [LARGE SCALE GENOMIC DNA]</scope>
    <source>
        <strain evidence="1 2">JCM 3106</strain>
    </source>
</reference>
<evidence type="ECO:0000313" key="2">
    <source>
        <dbReference type="Proteomes" id="UP001499930"/>
    </source>
</evidence>
<dbReference type="RefSeq" id="WP_344900718.1">
    <property type="nucleotide sequence ID" value="NZ_BAAAWD010000015.1"/>
</dbReference>
<proteinExistence type="predicted"/>
<comment type="caution">
    <text evidence="1">The sequence shown here is derived from an EMBL/GenBank/DDBJ whole genome shotgun (WGS) entry which is preliminary data.</text>
</comment>
<dbReference type="EMBL" id="BAAAWD010000015">
    <property type="protein sequence ID" value="GAA3024188.1"/>
    <property type="molecule type" value="Genomic_DNA"/>
</dbReference>
<dbReference type="Proteomes" id="UP001499930">
    <property type="component" value="Unassembled WGS sequence"/>
</dbReference>
<organism evidence="1 2">
    <name type="scientific">Streptosporangium longisporum</name>
    <dbReference type="NCBI Taxonomy" id="46187"/>
    <lineage>
        <taxon>Bacteria</taxon>
        <taxon>Bacillati</taxon>
        <taxon>Actinomycetota</taxon>
        <taxon>Actinomycetes</taxon>
        <taxon>Streptosporangiales</taxon>
        <taxon>Streptosporangiaceae</taxon>
        <taxon>Streptosporangium</taxon>
    </lineage>
</organism>